<proteinExistence type="predicted"/>
<dbReference type="EMBL" id="JAVIZA010000001">
    <property type="protein sequence ID" value="MDR6167408.1"/>
    <property type="molecule type" value="Genomic_DNA"/>
</dbReference>
<dbReference type="SUPFAM" id="SSF51445">
    <property type="entry name" value="(Trans)glycosidases"/>
    <property type="match status" value="1"/>
</dbReference>
<dbReference type="InterPro" id="IPR017853">
    <property type="entry name" value="GH"/>
</dbReference>
<comment type="caution">
    <text evidence="1">The sequence shown here is derived from an EMBL/GenBank/DDBJ whole genome shotgun (WGS) entry which is preliminary data.</text>
</comment>
<evidence type="ECO:0000313" key="1">
    <source>
        <dbReference type="EMBL" id="MDR6167408.1"/>
    </source>
</evidence>
<dbReference type="Proteomes" id="UP001260188">
    <property type="component" value="Unassembled WGS sequence"/>
</dbReference>
<protein>
    <submittedName>
        <fullName evidence="1">Endo-1,4-beta-mannosidase</fullName>
    </submittedName>
</protein>
<sequence>MTSQIHPALRFGVNYTPRSGWFHAWLDLDLDEVRRDFEAIAGLEADHVRLFPLWHLVQPNRGLLRPAALADIGEVVDAAAEFDLDVNVDALQGHLSSFDFLPAWVTTWHERNIFTDPVALAGEEAYLRALGEALRGRPNVMGLTLGNEVNQFAARPHPHPHPIDEAQAEEWLVRLLGVARESAPGLITHAAYDATWYDERQPFLPRHAAEQGDETVVHSWVFNGAAQRYGGLGAGSVRHGEYLVQLAAAWHALADRPVWLQEVGAPVTVVDRDDAADFLEQTVRRAADVPVLSGITWWCSHDVARSMLDFPPVEYDLGLIDEDGVVKPTGRRFAELARELRGAPRPAPSPVALVLDDTRPHRAECAPGGAFFEAWVRAAERDGRGPQVVLASRQADDALLAARGIERMERVDAGAGATAAPVLGGGAAATMP</sequence>
<evidence type="ECO:0000313" key="2">
    <source>
        <dbReference type="Proteomes" id="UP001260188"/>
    </source>
</evidence>
<keyword evidence="2" id="KW-1185">Reference proteome</keyword>
<reference evidence="1 2" key="1">
    <citation type="submission" date="2023-08" db="EMBL/GenBank/DDBJ databases">
        <title>Functional and genomic diversity of the sorghum phyllosphere microbiome.</title>
        <authorList>
            <person name="Shade A."/>
        </authorList>
    </citation>
    <scope>NUCLEOTIDE SEQUENCE [LARGE SCALE GENOMIC DNA]</scope>
    <source>
        <strain evidence="1 2">SORGH_AS_0919</strain>
    </source>
</reference>
<name>A0ABU1I2U1_9MICO</name>
<gene>
    <name evidence="1" type="ORF">QE367_001612</name>
</gene>
<organism evidence="1 2">
    <name type="scientific">Microbacterium paludicola</name>
    <dbReference type="NCBI Taxonomy" id="300019"/>
    <lineage>
        <taxon>Bacteria</taxon>
        <taxon>Bacillati</taxon>
        <taxon>Actinomycetota</taxon>
        <taxon>Actinomycetes</taxon>
        <taxon>Micrococcales</taxon>
        <taxon>Microbacteriaceae</taxon>
        <taxon>Microbacterium</taxon>
    </lineage>
</organism>
<dbReference type="RefSeq" id="WP_309665921.1">
    <property type="nucleotide sequence ID" value="NZ_JAVIZA010000001.1"/>
</dbReference>
<accession>A0ABU1I2U1</accession>
<dbReference type="Gene3D" id="3.20.20.80">
    <property type="entry name" value="Glycosidases"/>
    <property type="match status" value="1"/>
</dbReference>